<dbReference type="InterPro" id="IPR003673">
    <property type="entry name" value="CoA-Trfase_fam_III"/>
</dbReference>
<dbReference type="SUPFAM" id="SSF89796">
    <property type="entry name" value="CoA-transferase family III (CaiB/BaiF)"/>
    <property type="match status" value="1"/>
</dbReference>
<gene>
    <name evidence="3" type="ORF">AMSG_07426</name>
</gene>
<comment type="similarity">
    <text evidence="1">Belongs to the CoA-transferase III family.</text>
</comment>
<keyword evidence="4" id="KW-1185">Reference proteome</keyword>
<dbReference type="Gene3D" id="3.40.50.10540">
    <property type="entry name" value="Crotonobetainyl-coa:carnitine coa-transferase, domain 1"/>
    <property type="match status" value="1"/>
</dbReference>
<evidence type="ECO:0000256" key="2">
    <source>
        <dbReference type="SAM" id="MobiDB-lite"/>
    </source>
</evidence>
<evidence type="ECO:0008006" key="5">
    <source>
        <dbReference type="Google" id="ProtNLM"/>
    </source>
</evidence>
<dbReference type="OrthoDB" id="16747at2759"/>
<name>A0A0L0DGQ9_THETB</name>
<dbReference type="Pfam" id="PF02515">
    <property type="entry name" value="CoA_transf_3"/>
    <property type="match status" value="1"/>
</dbReference>
<dbReference type="GO" id="GO:0005739">
    <property type="term" value="C:mitochondrion"/>
    <property type="evidence" value="ECO:0007669"/>
    <property type="project" value="TreeGrafter"/>
</dbReference>
<feature type="region of interest" description="Disordered" evidence="2">
    <location>
        <begin position="91"/>
        <end position="132"/>
    </location>
</feature>
<feature type="region of interest" description="Disordered" evidence="2">
    <location>
        <begin position="422"/>
        <end position="446"/>
    </location>
</feature>
<evidence type="ECO:0000313" key="4">
    <source>
        <dbReference type="Proteomes" id="UP000054408"/>
    </source>
</evidence>
<dbReference type="PANTHER" id="PTHR48228:SF5">
    <property type="entry name" value="ALPHA-METHYLACYL-COA RACEMASE"/>
    <property type="match status" value="1"/>
</dbReference>
<dbReference type="eggNOG" id="KOG3957">
    <property type="taxonomic scope" value="Eukaryota"/>
</dbReference>
<dbReference type="GeneID" id="25566347"/>
<accession>A0A0L0DGQ9</accession>
<sequence length="446" mass="45388">MLVAFSRKTVRLAMRGAGWGGLAQSVRASSGVCAGSVAADAGEGGGGWEARAQPLAGVTVLELEGLAAAPMAGMVLADFGARVIRIDRPPAAAAQTTGDAGDGDGTGSGSSRAGETDAIDHEPHMGTTLTSRGKESVVLDLKVPKQVEAFKALAQSADVVIEPFRAGVMESLGLGPEVLMGEEVNPRLVYARMTGYGQVGEEATAAGHDINYVAATGLLSCFARALPHPTPPTPPINLLGDMAGGAFSCAFGIVLALHARDAPGGTGAGSIVDANMVSGSAYIGSFLYAMAQAGGYAPSRPGTNLLDSGAPFYDTYQTADGEYMALGAIEPKFFAEAVALLGLDVEPAAQYKAKSWPALRAALTSAFASRTAAEWDAVFAGSDACVSRVVPLNEVVANPPGGRFGDEPQAVMPLPAPTLAARDAAAPPAGHKVRMTLPSRPRRADA</sequence>
<dbReference type="GO" id="GO:0008111">
    <property type="term" value="F:alpha-methylacyl-CoA racemase activity"/>
    <property type="evidence" value="ECO:0007669"/>
    <property type="project" value="TreeGrafter"/>
</dbReference>
<dbReference type="InterPro" id="IPR023606">
    <property type="entry name" value="CoA-Trfase_III_dom_1_sf"/>
</dbReference>
<dbReference type="InterPro" id="IPR044855">
    <property type="entry name" value="CoA-Trfase_III_dom3_sf"/>
</dbReference>
<evidence type="ECO:0000256" key="1">
    <source>
        <dbReference type="ARBA" id="ARBA00008383"/>
    </source>
</evidence>
<dbReference type="EMBL" id="GL349468">
    <property type="protein sequence ID" value="KNC51529.1"/>
    <property type="molecule type" value="Genomic_DNA"/>
</dbReference>
<dbReference type="PANTHER" id="PTHR48228">
    <property type="entry name" value="SUCCINYL-COA--D-CITRAMALATE COA-TRANSFERASE"/>
    <property type="match status" value="1"/>
</dbReference>
<dbReference type="Gene3D" id="3.30.1540.10">
    <property type="entry name" value="formyl-coa transferase, domain 3"/>
    <property type="match status" value="1"/>
</dbReference>
<dbReference type="GO" id="GO:0008206">
    <property type="term" value="P:bile acid metabolic process"/>
    <property type="evidence" value="ECO:0007669"/>
    <property type="project" value="TreeGrafter"/>
</dbReference>
<dbReference type="RefSeq" id="XP_013755932.1">
    <property type="nucleotide sequence ID" value="XM_013900478.1"/>
</dbReference>
<evidence type="ECO:0000313" key="3">
    <source>
        <dbReference type="EMBL" id="KNC51529.1"/>
    </source>
</evidence>
<dbReference type="OMA" id="VVIDPFR"/>
<organism evidence="3 4">
    <name type="scientific">Thecamonas trahens ATCC 50062</name>
    <dbReference type="NCBI Taxonomy" id="461836"/>
    <lineage>
        <taxon>Eukaryota</taxon>
        <taxon>Apusozoa</taxon>
        <taxon>Apusomonadida</taxon>
        <taxon>Apusomonadidae</taxon>
        <taxon>Thecamonas</taxon>
    </lineage>
</organism>
<dbReference type="Proteomes" id="UP000054408">
    <property type="component" value="Unassembled WGS sequence"/>
</dbReference>
<proteinExistence type="inferred from homology"/>
<dbReference type="AlphaFoldDB" id="A0A0L0DGQ9"/>
<dbReference type="InterPro" id="IPR050509">
    <property type="entry name" value="CoA-transferase_III"/>
</dbReference>
<reference evidence="3 4" key="1">
    <citation type="submission" date="2010-05" db="EMBL/GenBank/DDBJ databases">
        <title>The Genome Sequence of Thecamonas trahens ATCC 50062.</title>
        <authorList>
            <consortium name="The Broad Institute Genome Sequencing Platform"/>
            <person name="Russ C."/>
            <person name="Cuomo C."/>
            <person name="Shea T."/>
            <person name="Young S.K."/>
            <person name="Zeng Q."/>
            <person name="Koehrsen M."/>
            <person name="Haas B."/>
            <person name="Borodovsky M."/>
            <person name="Guigo R."/>
            <person name="Alvarado L."/>
            <person name="Berlin A."/>
            <person name="Bochicchio J."/>
            <person name="Borenstein D."/>
            <person name="Chapman S."/>
            <person name="Chen Z."/>
            <person name="Freedman E."/>
            <person name="Gellesch M."/>
            <person name="Goldberg J."/>
            <person name="Griggs A."/>
            <person name="Gujja S."/>
            <person name="Heilman E."/>
            <person name="Heiman D."/>
            <person name="Hepburn T."/>
            <person name="Howarth C."/>
            <person name="Jen D."/>
            <person name="Larson L."/>
            <person name="Mehta T."/>
            <person name="Park D."/>
            <person name="Pearson M."/>
            <person name="Roberts A."/>
            <person name="Saif S."/>
            <person name="Shenoy N."/>
            <person name="Sisk P."/>
            <person name="Stolte C."/>
            <person name="Sykes S."/>
            <person name="Thomson T."/>
            <person name="Walk T."/>
            <person name="White J."/>
            <person name="Yandava C."/>
            <person name="Burger G."/>
            <person name="Gray M.W."/>
            <person name="Holland P.W.H."/>
            <person name="King N."/>
            <person name="Lang F.B.F."/>
            <person name="Roger A.J."/>
            <person name="Ruiz-Trillo I."/>
            <person name="Lander E."/>
            <person name="Nusbaum C."/>
        </authorList>
    </citation>
    <scope>NUCLEOTIDE SEQUENCE [LARGE SCALE GENOMIC DNA]</scope>
    <source>
        <strain evidence="3 4">ATCC 50062</strain>
    </source>
</reference>
<dbReference type="STRING" id="461836.A0A0L0DGQ9"/>
<feature type="compositionally biased region" description="Basic and acidic residues" evidence="2">
    <location>
        <begin position="114"/>
        <end position="124"/>
    </location>
</feature>
<protein>
    <recommendedName>
        <fullName evidence="5">Alpha-methylacyl-CoA racemase</fullName>
    </recommendedName>
</protein>